<sequence>MDVYLKNTFNINMKEYKIILIALFLFIFLLLIKPKEGLLKQSTESISYTCSTSTDTSSCIFNYIFDPIFTEFPSVNILMSSGEEQMESTDYTLSNVTNGGFSVKFNTDTSFQWVAED</sequence>
<proteinExistence type="predicted"/>
<dbReference type="AlphaFoldDB" id="A0A6C0ETT8"/>
<keyword evidence="1" id="KW-0472">Membrane</keyword>
<feature type="transmembrane region" description="Helical" evidence="1">
    <location>
        <begin position="16"/>
        <end position="32"/>
    </location>
</feature>
<evidence type="ECO:0000313" key="2">
    <source>
        <dbReference type="EMBL" id="QHT32091.1"/>
    </source>
</evidence>
<accession>A0A6C0ETT8</accession>
<dbReference type="EMBL" id="MN738930">
    <property type="protein sequence ID" value="QHT32091.1"/>
    <property type="molecule type" value="Genomic_DNA"/>
</dbReference>
<keyword evidence="1" id="KW-1133">Transmembrane helix</keyword>
<organism evidence="2">
    <name type="scientific">viral metagenome</name>
    <dbReference type="NCBI Taxonomy" id="1070528"/>
    <lineage>
        <taxon>unclassified sequences</taxon>
        <taxon>metagenomes</taxon>
        <taxon>organismal metagenomes</taxon>
    </lineage>
</organism>
<reference evidence="2" key="1">
    <citation type="journal article" date="2020" name="Nature">
        <title>Giant virus diversity and host interactions through global metagenomics.</title>
        <authorList>
            <person name="Schulz F."/>
            <person name="Roux S."/>
            <person name="Paez-Espino D."/>
            <person name="Jungbluth S."/>
            <person name="Walsh D.A."/>
            <person name="Denef V.J."/>
            <person name="McMahon K.D."/>
            <person name="Konstantinidis K.T."/>
            <person name="Eloe-Fadrosh E.A."/>
            <person name="Kyrpides N.C."/>
            <person name="Woyke T."/>
        </authorList>
    </citation>
    <scope>NUCLEOTIDE SEQUENCE</scope>
    <source>
        <strain evidence="2">GVMAG-M-3300009159-65</strain>
    </source>
</reference>
<name>A0A6C0ETT8_9ZZZZ</name>
<evidence type="ECO:0000256" key="1">
    <source>
        <dbReference type="SAM" id="Phobius"/>
    </source>
</evidence>
<protein>
    <submittedName>
        <fullName evidence="2">Uncharacterized protein</fullName>
    </submittedName>
</protein>
<keyword evidence="1" id="KW-0812">Transmembrane</keyword>